<organism evidence="1 2">
    <name type="scientific">Methylomarinum roseum</name>
    <dbReference type="NCBI Taxonomy" id="3067653"/>
    <lineage>
        <taxon>Bacteria</taxon>
        <taxon>Pseudomonadati</taxon>
        <taxon>Pseudomonadota</taxon>
        <taxon>Gammaproteobacteria</taxon>
        <taxon>Methylococcales</taxon>
        <taxon>Methylococcaceae</taxon>
        <taxon>Methylomarinum</taxon>
    </lineage>
</organism>
<geneLocation type="plasmid" evidence="1 2">
    <name>unnamed2</name>
</geneLocation>
<dbReference type="AlphaFoldDB" id="A0AAU7P0V4"/>
<dbReference type="KEGG" id="mech:Q9L42_021145"/>
<proteinExistence type="predicted"/>
<evidence type="ECO:0000313" key="1">
    <source>
        <dbReference type="EMBL" id="XBS22815.1"/>
    </source>
</evidence>
<dbReference type="EMBL" id="CP157744">
    <property type="protein sequence ID" value="XBS22815.1"/>
    <property type="molecule type" value="Genomic_DNA"/>
</dbReference>
<name>A0AAU7P0V4_9GAMM</name>
<dbReference type="RefSeq" id="WP_305910412.1">
    <property type="nucleotide sequence ID" value="NZ_CP157744.1"/>
</dbReference>
<evidence type="ECO:0000313" key="2">
    <source>
        <dbReference type="Proteomes" id="UP001225378"/>
    </source>
</evidence>
<accession>A0AAU7P0V4</accession>
<keyword evidence="1" id="KW-0614">Plasmid</keyword>
<protein>
    <submittedName>
        <fullName evidence="1">Uncharacterized protein</fullName>
    </submittedName>
</protein>
<keyword evidence="2" id="KW-1185">Reference proteome</keyword>
<gene>
    <name evidence="1" type="ORF">Q9L42_021145</name>
</gene>
<sequence length="149" mass="16540">MKDANEFNDIYDVIFANKRLLHSLSRISCAMISQAVNDLANASSEKHRESAAIWLSNGDNGKLKLSECCTFINTKLLLEGSITATEIGLTPEFFKRMVESNDPQVLQTTAKKMSKLALASDGKNIGFLEDEYRLSGDLSSEEPVYHAMM</sequence>
<reference evidence="1 2" key="1">
    <citation type="journal article" date="2024" name="Microbiology">
        <title>Methylomarinum rosea sp. nov., a novel halophilic methanotrophic bacterium from the hypersaline Lake Elton.</title>
        <authorList>
            <person name="Suleimanov R.Z."/>
            <person name="Oshkin I.Y."/>
            <person name="Danilova O.V."/>
            <person name="Suzina N.E."/>
            <person name="Dedysh S.N."/>
        </authorList>
    </citation>
    <scope>NUCLEOTIDE SEQUENCE [LARGE SCALE GENOMIC DNA]</scope>
    <source>
        <strain evidence="1 2">Ch1-1</strain>
        <plasmid evidence="2">unnamed2</plasmid>
    </source>
</reference>
<dbReference type="Proteomes" id="UP001225378">
    <property type="component" value="Plasmid unnamed2"/>
</dbReference>